<evidence type="ECO:0000313" key="4">
    <source>
        <dbReference type="Proteomes" id="UP001597135"/>
    </source>
</evidence>
<feature type="region of interest" description="Disordered" evidence="1">
    <location>
        <begin position="191"/>
        <end position="218"/>
    </location>
</feature>
<dbReference type="PANTHER" id="PTHR34475">
    <property type="match status" value="1"/>
</dbReference>
<dbReference type="Pfam" id="PF13464">
    <property type="entry name" value="RodZ_C"/>
    <property type="match status" value="1"/>
</dbReference>
<accession>A0ABW3ZFG3</accession>
<protein>
    <submittedName>
        <fullName evidence="3">Helix-turn-helix domain-containing protein</fullName>
    </submittedName>
</protein>
<feature type="domain" description="Cytoskeleton protein RodZ-like C-terminal" evidence="2">
    <location>
        <begin position="316"/>
        <end position="380"/>
    </location>
</feature>
<sequence>MPLDEVAKPRSFDDFELRLGDIMRGERATLGKSLLDVQRELRINANYIAAIENCDPSSFDTPGFIAGYVRSYARYLGMDPDETFALFCEESGFSVAHGMSEAASGVKRKSNQPIVAASAVRDPFTQPSLPFQPGGDGLMSRIEPAAIGSTLVLIALVAGIGYGGWSVLQEVQRVRLAPVEQTPVVLSDLDPISTATRTPTPDESLPTEQAGVFTPPSNEALDRLYRPQALDVPVLVARDAPISTLDPSRVGLYARRSAESRLPQVDGVSGEPGTQLAGVDHALRAALGDETTEIAQGEPGAPQVLEQQAPGVTMIAVRPAWVRVRAADGSVIYEGIMNAGDTYAVPQTEDAPTLRVGESGAIYFAMNGQTFGPAGPRGQVTSNLALSVNALSESFSVAELEQDSDLARVVAELNAAEAPAVE</sequence>
<evidence type="ECO:0000313" key="3">
    <source>
        <dbReference type="EMBL" id="MFD1341758.1"/>
    </source>
</evidence>
<evidence type="ECO:0000259" key="2">
    <source>
        <dbReference type="Pfam" id="PF13464"/>
    </source>
</evidence>
<dbReference type="EMBL" id="JBHTMU010000006">
    <property type="protein sequence ID" value="MFD1341758.1"/>
    <property type="molecule type" value="Genomic_DNA"/>
</dbReference>
<evidence type="ECO:0000256" key="1">
    <source>
        <dbReference type="SAM" id="MobiDB-lite"/>
    </source>
</evidence>
<dbReference type="Gene3D" id="1.10.260.40">
    <property type="entry name" value="lambda repressor-like DNA-binding domains"/>
    <property type="match status" value="1"/>
</dbReference>
<dbReference type="Pfam" id="PF13413">
    <property type="entry name" value="HTH_25"/>
    <property type="match status" value="1"/>
</dbReference>
<dbReference type="InterPro" id="IPR050400">
    <property type="entry name" value="Bact_Cytoskel_RodZ"/>
</dbReference>
<proteinExistence type="predicted"/>
<dbReference type="InterPro" id="IPR010982">
    <property type="entry name" value="Lambda_DNA-bd_dom_sf"/>
</dbReference>
<keyword evidence="4" id="KW-1185">Reference proteome</keyword>
<name>A0ABW3ZFG3_9RHOB</name>
<dbReference type="RefSeq" id="WP_386801825.1">
    <property type="nucleotide sequence ID" value="NZ_JBHTMU010000006.1"/>
</dbReference>
<reference evidence="4" key="1">
    <citation type="journal article" date="2019" name="Int. J. Syst. Evol. Microbiol.">
        <title>The Global Catalogue of Microorganisms (GCM) 10K type strain sequencing project: providing services to taxonomists for standard genome sequencing and annotation.</title>
        <authorList>
            <consortium name="The Broad Institute Genomics Platform"/>
            <consortium name="The Broad Institute Genome Sequencing Center for Infectious Disease"/>
            <person name="Wu L."/>
            <person name="Ma J."/>
        </authorList>
    </citation>
    <scope>NUCLEOTIDE SEQUENCE [LARGE SCALE GENOMIC DNA]</scope>
    <source>
        <strain evidence="4">CCUG 62953</strain>
    </source>
</reference>
<dbReference type="InterPro" id="IPR025194">
    <property type="entry name" value="RodZ-like_C"/>
</dbReference>
<dbReference type="Proteomes" id="UP001597135">
    <property type="component" value="Unassembled WGS sequence"/>
</dbReference>
<gene>
    <name evidence="3" type="ORF">ACFQ4E_04930</name>
</gene>
<comment type="caution">
    <text evidence="3">The sequence shown here is derived from an EMBL/GenBank/DDBJ whole genome shotgun (WGS) entry which is preliminary data.</text>
</comment>
<dbReference type="PANTHER" id="PTHR34475:SF1">
    <property type="entry name" value="CYTOSKELETON PROTEIN RODZ"/>
    <property type="match status" value="1"/>
</dbReference>
<organism evidence="3 4">
    <name type="scientific">Litorisediminicola beolgyonensis</name>
    <dbReference type="NCBI Taxonomy" id="1173614"/>
    <lineage>
        <taxon>Bacteria</taxon>
        <taxon>Pseudomonadati</taxon>
        <taxon>Pseudomonadota</taxon>
        <taxon>Alphaproteobacteria</taxon>
        <taxon>Rhodobacterales</taxon>
        <taxon>Paracoccaceae</taxon>
        <taxon>Litorisediminicola</taxon>
    </lineage>
</organism>